<protein>
    <recommendedName>
        <fullName evidence="12">Plastocyanin-like domain-containing protein</fullName>
    </recommendedName>
</protein>
<dbReference type="PANTHER" id="PTHR11709:SF394">
    <property type="entry name" value="FI03373P-RELATED"/>
    <property type="match status" value="1"/>
</dbReference>
<evidence type="ECO:0000259" key="9">
    <source>
        <dbReference type="Pfam" id="PF07732"/>
    </source>
</evidence>
<dbReference type="InterPro" id="IPR001117">
    <property type="entry name" value="Cu-oxidase_2nd"/>
</dbReference>
<keyword evidence="2" id="KW-0479">Metal-binding</keyword>
<dbReference type="Gene3D" id="2.60.40.420">
    <property type="entry name" value="Cupredoxins - blue copper proteins"/>
    <property type="match status" value="3"/>
</dbReference>
<feature type="region of interest" description="Disordered" evidence="5">
    <location>
        <begin position="703"/>
        <end position="724"/>
    </location>
</feature>
<dbReference type="InterPro" id="IPR011706">
    <property type="entry name" value="Cu-oxidase_C"/>
</dbReference>
<evidence type="ECO:0008006" key="12">
    <source>
        <dbReference type="Google" id="ProtNLM"/>
    </source>
</evidence>
<feature type="region of interest" description="Disordered" evidence="5">
    <location>
        <begin position="744"/>
        <end position="776"/>
    </location>
</feature>
<comment type="similarity">
    <text evidence="1">Belongs to the multicopper oxidase family.</text>
</comment>
<evidence type="ECO:0000256" key="1">
    <source>
        <dbReference type="ARBA" id="ARBA00010609"/>
    </source>
</evidence>
<dbReference type="SUPFAM" id="SSF49503">
    <property type="entry name" value="Cupredoxins"/>
    <property type="match status" value="3"/>
</dbReference>
<dbReference type="GO" id="GO:0016491">
    <property type="term" value="F:oxidoreductase activity"/>
    <property type="evidence" value="ECO:0007669"/>
    <property type="project" value="UniProtKB-KW"/>
</dbReference>
<feature type="region of interest" description="Disordered" evidence="5">
    <location>
        <begin position="1289"/>
        <end position="1317"/>
    </location>
</feature>
<keyword evidence="4" id="KW-0186">Copper</keyword>
<feature type="signal peptide" evidence="6">
    <location>
        <begin position="1"/>
        <end position="19"/>
    </location>
</feature>
<evidence type="ECO:0000259" key="8">
    <source>
        <dbReference type="Pfam" id="PF07731"/>
    </source>
</evidence>
<gene>
    <name evidence="10" type="ORF">QR680_003508</name>
</gene>
<dbReference type="Proteomes" id="UP001175271">
    <property type="component" value="Unassembled WGS sequence"/>
</dbReference>
<keyword evidence="3" id="KW-0560">Oxidoreductase</keyword>
<name>A0AA39LSG9_9BILA</name>
<feature type="domain" description="Plastocyanin-like" evidence="9">
    <location>
        <begin position="114"/>
        <end position="215"/>
    </location>
</feature>
<feature type="region of interest" description="Disordered" evidence="5">
    <location>
        <begin position="1191"/>
        <end position="1219"/>
    </location>
</feature>
<feature type="compositionally biased region" description="Basic and acidic residues" evidence="5">
    <location>
        <begin position="1191"/>
        <end position="1201"/>
    </location>
</feature>
<dbReference type="GO" id="GO:0005507">
    <property type="term" value="F:copper ion binding"/>
    <property type="evidence" value="ECO:0007669"/>
    <property type="project" value="InterPro"/>
</dbReference>
<dbReference type="GO" id="GO:0005886">
    <property type="term" value="C:plasma membrane"/>
    <property type="evidence" value="ECO:0007669"/>
    <property type="project" value="TreeGrafter"/>
</dbReference>
<dbReference type="EMBL" id="JAUCMV010000003">
    <property type="protein sequence ID" value="KAK0407644.1"/>
    <property type="molecule type" value="Genomic_DNA"/>
</dbReference>
<dbReference type="GO" id="GO:0006826">
    <property type="term" value="P:iron ion transport"/>
    <property type="evidence" value="ECO:0007669"/>
    <property type="project" value="TreeGrafter"/>
</dbReference>
<proteinExistence type="inferred from homology"/>
<reference evidence="10" key="1">
    <citation type="submission" date="2023-06" db="EMBL/GenBank/DDBJ databases">
        <title>Genomic analysis of the entomopathogenic nematode Steinernema hermaphroditum.</title>
        <authorList>
            <person name="Schwarz E.M."/>
            <person name="Heppert J.K."/>
            <person name="Baniya A."/>
            <person name="Schwartz H.T."/>
            <person name="Tan C.-H."/>
            <person name="Antoshechkin I."/>
            <person name="Sternberg P.W."/>
            <person name="Goodrich-Blair H."/>
            <person name="Dillman A.R."/>
        </authorList>
    </citation>
    <scope>NUCLEOTIDE SEQUENCE</scope>
    <source>
        <strain evidence="10">PS9179</strain>
        <tissue evidence="10">Whole animal</tissue>
    </source>
</reference>
<evidence type="ECO:0000256" key="5">
    <source>
        <dbReference type="SAM" id="MobiDB-lite"/>
    </source>
</evidence>
<feature type="compositionally biased region" description="Polar residues" evidence="5">
    <location>
        <begin position="744"/>
        <end position="772"/>
    </location>
</feature>
<sequence length="1317" mass="152150">MLRFELLVVLLFSLGLTVAWKKYAEELKMSPHAPGNPDIYEFDLLVEHRQTMTRVKDECGHIEVLDYKPRETAFYARNHSQLGGCFDENVLVDKALEPGANTAAVDGVILWNGLHHHIITINGNSPGKTIVIPYNAEVIMRVKNRLLTEGITLHVHGLDKKDLWYTDGVAFVQQCPVSRLSNFAYRFIADFPGTHWYHGHLMTDRGDGLAGGFVVIRDGETYPNPFGGERYKFGKIRQYYALLQDWPVPSSTTTWYAHIGKSMKWLYGFDENRKCWAPTRTFDGSNIGGSIPISAILVNDKGWHDQEELKAHPSKLPLETFRIKHGEEVIFRLVSGAVSQELMITIEDHEMYIIAADGVEINPKRVDSLVIFSGERYDILVKGIENPKKKVYPIIIETLEHFNWNWTTRKPFYGLAKLEYEDSHKKETNKVDWNHSKCTKKSKCIVGNCPFEEFALRFPYTCEDVHSHELESAYIAPDEQDIIQQKNFTKGYEEHFINMHYDSHVNGWMFQLPRAMPYFNEDRLRHYADWCDPQKCTPTSNRDSRDCHCYYHLNITLGNIVQLTIYNMGDGGRLGQGYAHPLHIHGTHFYVMKTGYPNYDKSGMISTMNPDIPCTDMNTKCNGLKWTNPNWLHGNVTGMHENPSFRDTVVIPAGGYVVVRFRATNAAVAVDKDPSYAFLHMDNKLSRKRHVALPPIELRGVSAAQHGGEQKSTRISATPVPQSTSPLQRLINYQSETIPVETPITSATKDLTQQAKRPQARSTRTGKSTKSVKQGKGDPNTAYLRIKVFFCDDSYEEFNIAGGRKLEAQVLLEHMAKRLSVDNETFQEACSLWFISRYLEIQLKPYHVPWNLYTCWNRVLERFTYEESHVVRYDKPKLVCKRSAGLGLRREREITERFEIIGHILYIDARDEYLNARYLLNGLDDAVTLAALHLAIHKDEDVYTTKDRRGKVKQETQLEWVSNHVSKCCPIYRIPRMRSWFVLGFNVLSCFGMHHEVCAEFERWYAQKEKGNHYLKMQYLEVLRKTPFYGAAYFDAQIELRSDKASALFEPRRRFWSRNGDDALDVKVAINRQYITILDLNRHEILLCQQIIDCRWKHMMCIDEYSKSTRDDAQPDIPCLLLHFPCKDDLQKIVDSGAKTDEEISSSSLIQLFTRESEMMVGLLDAQHRRNLADAAVQYKKYQEELRAQRLEEQKTRDLQRKKPNPSQDEIDELEEEDRKRLERDVKRLEDFVQKHLEPPRDSYDCVLEGYNIDRFCYATFDPTGKLIDAQGSLKIALKHIEQSFLRQSTDGTQEIGEAEADEDGEQADQLTEINRV</sequence>
<evidence type="ECO:0000256" key="2">
    <source>
        <dbReference type="ARBA" id="ARBA00022723"/>
    </source>
</evidence>
<dbReference type="InterPro" id="IPR045087">
    <property type="entry name" value="Cu-oxidase_fam"/>
</dbReference>
<feature type="domain" description="Plastocyanin-like" evidence="7">
    <location>
        <begin position="293"/>
        <end position="397"/>
    </location>
</feature>
<feature type="chain" id="PRO_5041299865" description="Plastocyanin-like domain-containing protein" evidence="6">
    <location>
        <begin position="20"/>
        <end position="1317"/>
    </location>
</feature>
<keyword evidence="11" id="KW-1185">Reference proteome</keyword>
<keyword evidence="6" id="KW-0732">Signal</keyword>
<feature type="domain" description="Plastocyanin-like" evidence="8">
    <location>
        <begin position="548"/>
        <end position="667"/>
    </location>
</feature>
<dbReference type="InterPro" id="IPR011707">
    <property type="entry name" value="Cu-oxidase-like_N"/>
</dbReference>
<evidence type="ECO:0000256" key="4">
    <source>
        <dbReference type="ARBA" id="ARBA00023008"/>
    </source>
</evidence>
<dbReference type="Pfam" id="PF07731">
    <property type="entry name" value="Cu-oxidase_2"/>
    <property type="match status" value="1"/>
</dbReference>
<feature type="compositionally biased region" description="Polar residues" evidence="5">
    <location>
        <begin position="713"/>
        <end position="724"/>
    </location>
</feature>
<evidence type="ECO:0000256" key="6">
    <source>
        <dbReference type="SAM" id="SignalP"/>
    </source>
</evidence>
<dbReference type="InterPro" id="IPR008972">
    <property type="entry name" value="Cupredoxin"/>
</dbReference>
<evidence type="ECO:0000256" key="3">
    <source>
        <dbReference type="ARBA" id="ARBA00023002"/>
    </source>
</evidence>
<dbReference type="Pfam" id="PF07732">
    <property type="entry name" value="Cu-oxidase_3"/>
    <property type="match status" value="1"/>
</dbReference>
<accession>A0AA39LSG9</accession>
<comment type="caution">
    <text evidence="10">The sequence shown here is derived from an EMBL/GenBank/DDBJ whole genome shotgun (WGS) entry which is preliminary data.</text>
</comment>
<evidence type="ECO:0000313" key="11">
    <source>
        <dbReference type="Proteomes" id="UP001175271"/>
    </source>
</evidence>
<dbReference type="Pfam" id="PF00394">
    <property type="entry name" value="Cu-oxidase"/>
    <property type="match status" value="1"/>
</dbReference>
<organism evidence="10 11">
    <name type="scientific">Steinernema hermaphroditum</name>
    <dbReference type="NCBI Taxonomy" id="289476"/>
    <lineage>
        <taxon>Eukaryota</taxon>
        <taxon>Metazoa</taxon>
        <taxon>Ecdysozoa</taxon>
        <taxon>Nematoda</taxon>
        <taxon>Chromadorea</taxon>
        <taxon>Rhabditida</taxon>
        <taxon>Tylenchina</taxon>
        <taxon>Panagrolaimomorpha</taxon>
        <taxon>Strongyloidoidea</taxon>
        <taxon>Steinernematidae</taxon>
        <taxon>Steinernema</taxon>
    </lineage>
</organism>
<dbReference type="PANTHER" id="PTHR11709">
    <property type="entry name" value="MULTI-COPPER OXIDASE"/>
    <property type="match status" value="1"/>
</dbReference>
<feature type="compositionally biased region" description="Acidic residues" evidence="5">
    <location>
        <begin position="1297"/>
        <end position="1307"/>
    </location>
</feature>
<evidence type="ECO:0000259" key="7">
    <source>
        <dbReference type="Pfam" id="PF00394"/>
    </source>
</evidence>
<dbReference type="Gene3D" id="3.10.20.90">
    <property type="entry name" value="Phosphatidylinositol 3-kinase Catalytic Subunit, Chain A, domain 1"/>
    <property type="match status" value="1"/>
</dbReference>
<evidence type="ECO:0000313" key="10">
    <source>
        <dbReference type="EMBL" id="KAK0407644.1"/>
    </source>
</evidence>